<protein>
    <submittedName>
        <fullName evidence="2">DUF2684 family protein</fullName>
    </submittedName>
</protein>
<dbReference type="AlphaFoldDB" id="A0A3P2EIQ1"/>
<proteinExistence type="predicted"/>
<accession>A0A3P2EIQ1</accession>
<sequence length="41" mass="4574">MSVNQYRRINFWTAILGQILSPFPAFLMAVAFMGKPAGKIS</sequence>
<evidence type="ECO:0000313" key="2">
    <source>
        <dbReference type="EMBL" id="RRE44252.1"/>
    </source>
</evidence>
<evidence type="ECO:0000256" key="1">
    <source>
        <dbReference type="SAM" id="Phobius"/>
    </source>
</evidence>
<dbReference type="Proteomes" id="UP000272440">
    <property type="component" value="Unassembled WGS sequence"/>
</dbReference>
<gene>
    <name evidence="2" type="ORF">EAO28_19445</name>
</gene>
<evidence type="ECO:0000313" key="3">
    <source>
        <dbReference type="Proteomes" id="UP000272440"/>
    </source>
</evidence>
<comment type="caution">
    <text evidence="2">The sequence shown here is derived from an EMBL/GenBank/DDBJ whole genome shotgun (WGS) entry which is preliminary data.</text>
</comment>
<feature type="transmembrane region" description="Helical" evidence="1">
    <location>
        <begin position="12"/>
        <end position="33"/>
    </location>
</feature>
<organism evidence="2 3">
    <name type="scientific">Klebsiella pneumoniae</name>
    <dbReference type="NCBI Taxonomy" id="573"/>
    <lineage>
        <taxon>Bacteria</taxon>
        <taxon>Pseudomonadati</taxon>
        <taxon>Pseudomonadota</taxon>
        <taxon>Gammaproteobacteria</taxon>
        <taxon>Enterobacterales</taxon>
        <taxon>Enterobacteriaceae</taxon>
        <taxon>Klebsiella/Raoultella group</taxon>
        <taxon>Klebsiella</taxon>
        <taxon>Klebsiella pneumoniae complex</taxon>
    </lineage>
</organism>
<dbReference type="AntiFam" id="ANF00069">
    <property type="entry name" value="Translation of predicted DNA regulatory sequence"/>
</dbReference>
<reference evidence="2 3" key="1">
    <citation type="journal article" date="2019" name="Antimicrob. Agents Chemother.">
        <title>Applying Rapid Whole Genome Sequencing to Predict Phenotypic Antimicrobial Susceptibility Testing Results Among Carbapenem-Resistant Klebsiella pneumoniae Clinical Isolates.</title>
        <authorList>
            <person name="Tamma P.D."/>
            <person name="Fan Y."/>
            <person name="Bergman Y."/>
            <person name="Pertea G."/>
            <person name="Kazmi A."/>
            <person name="Lewis S."/>
            <person name="Carroll K.C."/>
            <person name="Schatz M.C."/>
            <person name="Timp W."/>
            <person name="Simner P.J."/>
        </authorList>
    </citation>
    <scope>NUCLEOTIDE SEQUENCE [LARGE SCALE GENOMIC DNA]</scope>
    <source>
        <strain evidence="2 3">KLPN_33</strain>
    </source>
</reference>
<name>A0A3P2EIQ1_KLEPN</name>
<keyword evidence="1" id="KW-0472">Membrane</keyword>
<keyword evidence="1" id="KW-1133">Transmembrane helix</keyword>
<keyword evidence="1" id="KW-0812">Transmembrane</keyword>
<dbReference type="EMBL" id="RCZY01000002">
    <property type="protein sequence ID" value="RRE44252.1"/>
    <property type="molecule type" value="Genomic_DNA"/>
</dbReference>